<feature type="transmembrane region" description="Helical" evidence="1">
    <location>
        <begin position="49"/>
        <end position="70"/>
    </location>
</feature>
<name>A0A852T0D0_9MICO</name>
<proteinExistence type="predicted"/>
<keyword evidence="1" id="KW-0472">Membrane</keyword>
<keyword evidence="4" id="KW-1185">Reference proteome</keyword>
<feature type="transmembrane region" description="Helical" evidence="1">
    <location>
        <begin position="21"/>
        <end position="43"/>
    </location>
</feature>
<dbReference type="Proteomes" id="UP000589620">
    <property type="component" value="Unassembled WGS sequence"/>
</dbReference>
<comment type="caution">
    <text evidence="3">The sequence shown here is derived from an EMBL/GenBank/DDBJ whole genome shotgun (WGS) entry which is preliminary data.</text>
</comment>
<accession>A0A852T0D0</accession>
<keyword evidence="1" id="KW-0812">Transmembrane</keyword>
<reference evidence="3 4" key="1">
    <citation type="submission" date="2020-07" db="EMBL/GenBank/DDBJ databases">
        <title>Sequencing the genomes of 1000 actinobacteria strains.</title>
        <authorList>
            <person name="Klenk H.-P."/>
        </authorList>
    </citation>
    <scope>NUCLEOTIDE SEQUENCE [LARGE SCALE GENOMIC DNA]</scope>
    <source>
        <strain evidence="3 4">DSM 23871</strain>
    </source>
</reference>
<feature type="domain" description="DUF5652" evidence="2">
    <location>
        <begin position="21"/>
        <end position="77"/>
    </location>
</feature>
<dbReference type="AlphaFoldDB" id="A0A852T0D0"/>
<sequence>MKTKQQKTTWISGRDVPPGRAAAFGAIVAWSLAWKGVSLWRAARNQSKPWFVTLLLTNTLGVLDAVYLFGIDRRHRTDDRVEQAILAATGEPPQRGHTPET</sequence>
<protein>
    <recommendedName>
        <fullName evidence="2">DUF5652 domain-containing protein</fullName>
    </recommendedName>
</protein>
<dbReference type="Pfam" id="PF18893">
    <property type="entry name" value="DUF5652"/>
    <property type="match status" value="1"/>
</dbReference>
<dbReference type="EMBL" id="JACCBJ010000001">
    <property type="protein sequence ID" value="NYD74607.1"/>
    <property type="molecule type" value="Genomic_DNA"/>
</dbReference>
<organism evidence="3 4">
    <name type="scientific">Leifsonia soli</name>
    <dbReference type="NCBI Taxonomy" id="582665"/>
    <lineage>
        <taxon>Bacteria</taxon>
        <taxon>Bacillati</taxon>
        <taxon>Actinomycetota</taxon>
        <taxon>Actinomycetes</taxon>
        <taxon>Micrococcales</taxon>
        <taxon>Microbacteriaceae</taxon>
        <taxon>Leifsonia</taxon>
    </lineage>
</organism>
<evidence type="ECO:0000259" key="2">
    <source>
        <dbReference type="Pfam" id="PF18893"/>
    </source>
</evidence>
<evidence type="ECO:0000313" key="4">
    <source>
        <dbReference type="Proteomes" id="UP000589620"/>
    </source>
</evidence>
<dbReference type="InterPro" id="IPR043712">
    <property type="entry name" value="DUF5652"/>
</dbReference>
<keyword evidence="1" id="KW-1133">Transmembrane helix</keyword>
<evidence type="ECO:0000313" key="3">
    <source>
        <dbReference type="EMBL" id="NYD74607.1"/>
    </source>
</evidence>
<dbReference type="RefSeq" id="WP_089908198.1">
    <property type="nucleotide sequence ID" value="NZ_BAAAPX010000001.1"/>
</dbReference>
<evidence type="ECO:0000256" key="1">
    <source>
        <dbReference type="SAM" id="Phobius"/>
    </source>
</evidence>
<gene>
    <name evidence="3" type="ORF">BJ963_002126</name>
</gene>